<dbReference type="Ensembl" id="ENSXCOT00000026697.1">
    <property type="protein sequence ID" value="ENSXCOP00000026377.1"/>
    <property type="gene ID" value="ENSXCOG00000019698.1"/>
</dbReference>
<dbReference type="PANTHER" id="PTHR45854:SF4">
    <property type="entry name" value="ARF-GAP WITH SH3 DOMAIN, ANK REPEAT AND PH DOMAIN-CONTAINING PROTEIN 2"/>
    <property type="match status" value="1"/>
</dbReference>
<keyword evidence="2" id="KW-1185">Reference proteome</keyword>
<evidence type="ECO:0000313" key="2">
    <source>
        <dbReference type="Proteomes" id="UP000261380"/>
    </source>
</evidence>
<name>A0A3B5MXJ0_9TELE</name>
<dbReference type="GeneTree" id="ENSGT00940000167539"/>
<dbReference type="AlphaFoldDB" id="A0A3B5MXJ0"/>
<dbReference type="PANTHER" id="PTHR45854">
    <property type="entry name" value="ASAP FAMILY MEMBER"/>
    <property type="match status" value="1"/>
</dbReference>
<accession>A0A3B5MXJ0</accession>
<dbReference type="GO" id="GO:0005096">
    <property type="term" value="F:GTPase activator activity"/>
    <property type="evidence" value="ECO:0007669"/>
    <property type="project" value="InterPro"/>
</dbReference>
<dbReference type="Proteomes" id="UP000261380">
    <property type="component" value="Unplaced"/>
</dbReference>
<organism evidence="1 2">
    <name type="scientific">Xiphophorus couchianus</name>
    <name type="common">Monterrey platyfish</name>
    <dbReference type="NCBI Taxonomy" id="32473"/>
    <lineage>
        <taxon>Eukaryota</taxon>
        <taxon>Metazoa</taxon>
        <taxon>Chordata</taxon>
        <taxon>Craniata</taxon>
        <taxon>Vertebrata</taxon>
        <taxon>Euteleostomi</taxon>
        <taxon>Actinopterygii</taxon>
        <taxon>Neopterygii</taxon>
        <taxon>Teleostei</taxon>
        <taxon>Neoteleostei</taxon>
        <taxon>Acanthomorphata</taxon>
        <taxon>Ovalentaria</taxon>
        <taxon>Atherinomorphae</taxon>
        <taxon>Cyprinodontiformes</taxon>
        <taxon>Poeciliidae</taxon>
        <taxon>Poeciliinae</taxon>
        <taxon>Xiphophorus</taxon>
    </lineage>
</organism>
<dbReference type="InterPro" id="IPR043593">
    <property type="entry name" value="ASAP"/>
</dbReference>
<reference evidence="1" key="1">
    <citation type="submission" date="2025-08" db="UniProtKB">
        <authorList>
            <consortium name="Ensembl"/>
        </authorList>
    </citation>
    <scope>IDENTIFICATION</scope>
</reference>
<protein>
    <submittedName>
        <fullName evidence="1">Uncharacterized protein</fullName>
    </submittedName>
</protein>
<evidence type="ECO:0000313" key="1">
    <source>
        <dbReference type="Ensembl" id="ENSXCOP00000026377.1"/>
    </source>
</evidence>
<proteinExistence type="predicted"/>
<dbReference type="Gene3D" id="1.20.1270.60">
    <property type="entry name" value="Arfaptin homology (AH) domain/BAR domain"/>
    <property type="match status" value="1"/>
</dbReference>
<sequence length="136" mass="15672">ATNEEQYVQSLEKFEKREHAKQHGMIRTEFSGGEIAEDMEKERRIFQLQMCELTVITSICTFSVEKMGSELTIKQTQDGERKQLSQLRDVLKASLHTEQKEELQAKQSVGYNLHQLQGNKAHGTEYSGFLYKKSEG</sequence>
<reference evidence="1" key="2">
    <citation type="submission" date="2025-09" db="UniProtKB">
        <authorList>
            <consortium name="Ensembl"/>
        </authorList>
    </citation>
    <scope>IDENTIFICATION</scope>
</reference>
<dbReference type="InterPro" id="IPR027267">
    <property type="entry name" value="AH/BAR_dom_sf"/>
</dbReference>
<dbReference type="SUPFAM" id="SSF103657">
    <property type="entry name" value="BAR/IMD domain-like"/>
    <property type="match status" value="1"/>
</dbReference>